<organism evidence="1 2">
    <name type="scientific">Acetatifactor muris</name>
    <dbReference type="NCBI Taxonomy" id="879566"/>
    <lineage>
        <taxon>Bacteria</taxon>
        <taxon>Bacillati</taxon>
        <taxon>Bacillota</taxon>
        <taxon>Clostridia</taxon>
        <taxon>Lachnospirales</taxon>
        <taxon>Lachnospiraceae</taxon>
        <taxon>Acetatifactor</taxon>
    </lineage>
</organism>
<keyword evidence="1" id="KW-0808">Transferase</keyword>
<evidence type="ECO:0000313" key="2">
    <source>
        <dbReference type="Proteomes" id="UP000236311"/>
    </source>
</evidence>
<protein>
    <submittedName>
        <fullName evidence="1">Polysaccharide pyruvyl transferase</fullName>
    </submittedName>
</protein>
<evidence type="ECO:0000313" key="1">
    <source>
        <dbReference type="EMBL" id="SOY27518.1"/>
    </source>
</evidence>
<dbReference type="AlphaFoldDB" id="A0A2K4ZAM7"/>
<dbReference type="RefSeq" id="WP_146039943.1">
    <property type="nucleotide sequence ID" value="NZ_JANJZD010000016.1"/>
</dbReference>
<dbReference type="OrthoDB" id="9767435at2"/>
<dbReference type="GO" id="GO:0016740">
    <property type="term" value="F:transferase activity"/>
    <property type="evidence" value="ECO:0007669"/>
    <property type="project" value="UniProtKB-KW"/>
</dbReference>
<accession>A0A2K4ZAM7</accession>
<dbReference type="Proteomes" id="UP000236311">
    <property type="component" value="Unassembled WGS sequence"/>
</dbReference>
<dbReference type="EMBL" id="OFSM01000001">
    <property type="protein sequence ID" value="SOY27518.1"/>
    <property type="molecule type" value="Genomic_DNA"/>
</dbReference>
<keyword evidence="2" id="KW-1185">Reference proteome</keyword>
<sequence>MRTILANTIAPLKKRKGQLSDCREMIQRCGANTGNVCFVDAMYQQLDFEKEVVCNDIDVDNLEDAVCVLPASNWINHDGKVLGQIFPRLKTTNVKLAVLGLGIQMELDQTIEDFIKGLSSETITALKIMSEHCACIGVRGGITGEILDRLSIHNWQIVGCPSFYEPYRKTGTITLKEPSAEKICYNTKPGLDKEHKLMEMALSAKAPIVLQAMSDLPLTLTEGRTVEQRLLDDRYPGAKFTAEELENYIRESGHIFYNRDDWSHYLTGNNVTFSAGGRFHGNMMAFSNGIPAVWIVHDIRGKELVDAMALPFIFYNALEDMNTPDKLLAVCKYDNKFVQNYKKMGEDYVNFLEKNGIRHTFGSAYNGGTVKKS</sequence>
<gene>
    <name evidence="1" type="ORF">AMURIS_00222</name>
</gene>
<name>A0A2K4ZAM7_9FIRM</name>
<proteinExistence type="predicted"/>
<reference evidence="1 2" key="1">
    <citation type="submission" date="2018-01" db="EMBL/GenBank/DDBJ databases">
        <authorList>
            <person name="Gaut B.S."/>
            <person name="Morton B.R."/>
            <person name="Clegg M.T."/>
            <person name="Duvall M.R."/>
        </authorList>
    </citation>
    <scope>NUCLEOTIDE SEQUENCE [LARGE SCALE GENOMIC DNA]</scope>
    <source>
        <strain evidence="1">GP69</strain>
    </source>
</reference>